<dbReference type="Proteomes" id="UP000091857">
    <property type="component" value="Chromosome 10"/>
</dbReference>
<protein>
    <submittedName>
        <fullName evidence="1">Uncharacterized protein</fullName>
    </submittedName>
</protein>
<dbReference type="EMBL" id="CM004396">
    <property type="protein sequence ID" value="KAG8645852.1"/>
    <property type="molecule type" value="Genomic_DNA"/>
</dbReference>
<keyword evidence="2" id="KW-1185">Reference proteome</keyword>
<sequence length="91" mass="10556">MIVSSFFLASEFWRRWNGNPTKISSFLFVTAFSFSSRSVVAYVFKTSRQWKSKVFELMKLHLLFRWCSICFAHLSLDVACSFTVSTVFSSS</sequence>
<name>A0ACB7H0D9_MANES</name>
<evidence type="ECO:0000313" key="2">
    <source>
        <dbReference type="Proteomes" id="UP000091857"/>
    </source>
</evidence>
<comment type="caution">
    <text evidence="1">The sequence shown here is derived from an EMBL/GenBank/DDBJ whole genome shotgun (WGS) entry which is preliminary data.</text>
</comment>
<accession>A0ACB7H0D9</accession>
<proteinExistence type="predicted"/>
<gene>
    <name evidence="1" type="ORF">MANES_10G099301v8</name>
</gene>
<organism evidence="1 2">
    <name type="scientific">Manihot esculenta</name>
    <name type="common">Cassava</name>
    <name type="synonym">Jatropha manihot</name>
    <dbReference type="NCBI Taxonomy" id="3983"/>
    <lineage>
        <taxon>Eukaryota</taxon>
        <taxon>Viridiplantae</taxon>
        <taxon>Streptophyta</taxon>
        <taxon>Embryophyta</taxon>
        <taxon>Tracheophyta</taxon>
        <taxon>Spermatophyta</taxon>
        <taxon>Magnoliopsida</taxon>
        <taxon>eudicotyledons</taxon>
        <taxon>Gunneridae</taxon>
        <taxon>Pentapetalae</taxon>
        <taxon>rosids</taxon>
        <taxon>fabids</taxon>
        <taxon>Malpighiales</taxon>
        <taxon>Euphorbiaceae</taxon>
        <taxon>Crotonoideae</taxon>
        <taxon>Manihoteae</taxon>
        <taxon>Manihot</taxon>
    </lineage>
</organism>
<evidence type="ECO:0000313" key="1">
    <source>
        <dbReference type="EMBL" id="KAG8645852.1"/>
    </source>
</evidence>
<reference evidence="2" key="1">
    <citation type="journal article" date="2016" name="Nat. Biotechnol.">
        <title>Sequencing wild and cultivated cassava and related species reveals extensive interspecific hybridization and genetic diversity.</title>
        <authorList>
            <person name="Bredeson J.V."/>
            <person name="Lyons J.B."/>
            <person name="Prochnik S.E."/>
            <person name="Wu G.A."/>
            <person name="Ha C.M."/>
            <person name="Edsinger-Gonzales E."/>
            <person name="Grimwood J."/>
            <person name="Schmutz J."/>
            <person name="Rabbi I.Y."/>
            <person name="Egesi C."/>
            <person name="Nauluvula P."/>
            <person name="Lebot V."/>
            <person name="Ndunguru J."/>
            <person name="Mkamilo G."/>
            <person name="Bart R.S."/>
            <person name="Setter T.L."/>
            <person name="Gleadow R.M."/>
            <person name="Kulakow P."/>
            <person name="Ferguson M.E."/>
            <person name="Rounsley S."/>
            <person name="Rokhsar D.S."/>
        </authorList>
    </citation>
    <scope>NUCLEOTIDE SEQUENCE [LARGE SCALE GENOMIC DNA]</scope>
    <source>
        <strain evidence="2">cv. AM560-2</strain>
    </source>
</reference>